<protein>
    <submittedName>
        <fullName evidence="1">Uncharacterized protein</fullName>
    </submittedName>
</protein>
<organism evidence="1 2">
    <name type="scientific">Strigamia maritima</name>
    <name type="common">European centipede</name>
    <name type="synonym">Geophilus maritimus</name>
    <dbReference type="NCBI Taxonomy" id="126957"/>
    <lineage>
        <taxon>Eukaryota</taxon>
        <taxon>Metazoa</taxon>
        <taxon>Ecdysozoa</taxon>
        <taxon>Arthropoda</taxon>
        <taxon>Myriapoda</taxon>
        <taxon>Chilopoda</taxon>
        <taxon>Pleurostigmophora</taxon>
        <taxon>Geophilomorpha</taxon>
        <taxon>Linotaeniidae</taxon>
        <taxon>Strigamia</taxon>
    </lineage>
</organism>
<accession>T1JAE5</accession>
<reference evidence="1" key="2">
    <citation type="submission" date="2015-02" db="UniProtKB">
        <authorList>
            <consortium name="EnsemblMetazoa"/>
        </authorList>
    </citation>
    <scope>IDENTIFICATION</scope>
</reference>
<dbReference type="PhylomeDB" id="T1JAE5"/>
<dbReference type="AlphaFoldDB" id="T1JAE5"/>
<sequence length="106" mass="12444">MELYLLVVPNDMKKEILYEMHDALSGAHTECAKVKTDTTKPKEFLQPWTTIEKTFQRIGIDTLVNQNLERMSEKSKKRFDKNRQQIDFSPGDLVYLRKPNRKVGTE</sequence>
<keyword evidence="2" id="KW-1185">Reference proteome</keyword>
<name>T1JAE5_STRMM</name>
<evidence type="ECO:0000313" key="2">
    <source>
        <dbReference type="Proteomes" id="UP000014500"/>
    </source>
</evidence>
<dbReference type="EnsemblMetazoa" id="SMAR010711-RA">
    <property type="protein sequence ID" value="SMAR010711-PA"/>
    <property type="gene ID" value="SMAR010711"/>
</dbReference>
<evidence type="ECO:0000313" key="1">
    <source>
        <dbReference type="EnsemblMetazoa" id="SMAR010711-PA"/>
    </source>
</evidence>
<proteinExistence type="predicted"/>
<dbReference type="EMBL" id="JH431996">
    <property type="status" value="NOT_ANNOTATED_CDS"/>
    <property type="molecule type" value="Genomic_DNA"/>
</dbReference>
<dbReference type="HOGENOM" id="CLU_101929_0_0_1"/>
<reference evidence="2" key="1">
    <citation type="submission" date="2011-05" db="EMBL/GenBank/DDBJ databases">
        <authorList>
            <person name="Richards S.R."/>
            <person name="Qu J."/>
            <person name="Jiang H."/>
            <person name="Jhangiani S.N."/>
            <person name="Agravi P."/>
            <person name="Goodspeed R."/>
            <person name="Gross S."/>
            <person name="Mandapat C."/>
            <person name="Jackson L."/>
            <person name="Mathew T."/>
            <person name="Pu L."/>
            <person name="Thornton R."/>
            <person name="Saada N."/>
            <person name="Wilczek-Boney K.B."/>
            <person name="Lee S."/>
            <person name="Kovar C."/>
            <person name="Wu Y."/>
            <person name="Scherer S.E."/>
            <person name="Worley K.C."/>
            <person name="Muzny D.M."/>
            <person name="Gibbs R."/>
        </authorList>
    </citation>
    <scope>NUCLEOTIDE SEQUENCE</scope>
    <source>
        <strain evidence="2">Brora</strain>
    </source>
</reference>
<dbReference type="Proteomes" id="UP000014500">
    <property type="component" value="Unassembled WGS sequence"/>
</dbReference>